<dbReference type="AlphaFoldDB" id="A0AAJ6NGF8"/>
<sequence length="105" mass="12467">MKTIQNNKKNLHNLTQNFNQKEGSLYDFIFSLTRYEYKINGWIIFFSFILVQVILAAVLKGMFKITAPYEFYIMSGVFFFISSFALYNMGLKMYLPYIILLEEVQ</sequence>
<accession>A0AAJ6NGF8</accession>
<gene>
    <name evidence="2" type="ORF">LF296_10415</name>
</gene>
<evidence type="ECO:0000256" key="1">
    <source>
        <dbReference type="SAM" id="Phobius"/>
    </source>
</evidence>
<protein>
    <submittedName>
        <fullName evidence="2">Uncharacterized protein</fullName>
    </submittedName>
</protein>
<reference evidence="2" key="1">
    <citation type="journal article" date="2022" name="Front Environ Sci">
        <title>Complete genome sequence analysis of a novel alkane-degrading bacterial strain, Acinetobacter vivianii KJ-1, and its diesel degradation ability.</title>
        <authorList>
            <person name="Zhang Y."/>
            <person name="Song F."/>
            <person name="Wang J."/>
            <person name="Zhao Q."/>
            <person name="Zheng L."/>
            <person name="Wang Z."/>
            <person name="Zhang X."/>
            <person name="Gao Y."/>
            <person name="Chen G."/>
            <person name="Huang Y."/>
        </authorList>
    </citation>
    <scope>NUCLEOTIDE SEQUENCE</scope>
    <source>
        <strain evidence="2">KJ-1</strain>
    </source>
</reference>
<dbReference type="RefSeq" id="WP_272654280.1">
    <property type="nucleotide sequence ID" value="NZ_CP085083.1"/>
</dbReference>
<evidence type="ECO:0000313" key="3">
    <source>
        <dbReference type="Proteomes" id="UP001199528"/>
    </source>
</evidence>
<name>A0AAJ6NGF8_9GAMM</name>
<keyword evidence="1" id="KW-1133">Transmembrane helix</keyword>
<feature type="transmembrane region" description="Helical" evidence="1">
    <location>
        <begin position="71"/>
        <end position="91"/>
    </location>
</feature>
<keyword evidence="1" id="KW-0812">Transmembrane</keyword>
<dbReference type="EMBL" id="CP085083">
    <property type="protein sequence ID" value="WDZ49752.1"/>
    <property type="molecule type" value="Genomic_DNA"/>
</dbReference>
<evidence type="ECO:0000313" key="2">
    <source>
        <dbReference type="EMBL" id="WDZ49752.1"/>
    </source>
</evidence>
<feature type="transmembrane region" description="Helical" evidence="1">
    <location>
        <begin position="39"/>
        <end position="59"/>
    </location>
</feature>
<dbReference type="KEGG" id="aviv:LF296_10415"/>
<proteinExistence type="predicted"/>
<reference evidence="2" key="2">
    <citation type="submission" date="2023-02" db="EMBL/GenBank/DDBJ databases">
        <authorList>
            <person name="Huang Y."/>
            <person name="Zhang Y."/>
            <person name="Zhang T."/>
            <person name="Wang J."/>
        </authorList>
    </citation>
    <scope>NUCLEOTIDE SEQUENCE</scope>
    <source>
        <strain evidence="2">KJ-1</strain>
    </source>
</reference>
<organism evidence="2 3">
    <name type="scientific">Acinetobacter vivianii</name>
    <dbReference type="NCBI Taxonomy" id="1776742"/>
    <lineage>
        <taxon>Bacteria</taxon>
        <taxon>Pseudomonadati</taxon>
        <taxon>Pseudomonadota</taxon>
        <taxon>Gammaproteobacteria</taxon>
        <taxon>Moraxellales</taxon>
        <taxon>Moraxellaceae</taxon>
        <taxon>Acinetobacter</taxon>
    </lineage>
</organism>
<dbReference type="Proteomes" id="UP001199528">
    <property type="component" value="Chromosome"/>
</dbReference>
<keyword evidence="1" id="KW-0472">Membrane</keyword>